<comment type="subcellular location">
    <subcellularLocation>
        <location evidence="1">Cytoplasm</location>
        <location evidence="1">Cytoskeleton</location>
        <location evidence="1">Spindle</location>
    </subcellularLocation>
</comment>
<proteinExistence type="inferred from homology"/>
<dbReference type="Pfam" id="PF12348">
    <property type="entry name" value="CLASP_N"/>
    <property type="match status" value="1"/>
</dbReference>
<dbReference type="InterPro" id="IPR011989">
    <property type="entry name" value="ARM-like"/>
</dbReference>
<dbReference type="GO" id="GO:0008017">
    <property type="term" value="F:microtubule binding"/>
    <property type="evidence" value="ECO:0007669"/>
    <property type="project" value="TreeGrafter"/>
</dbReference>
<gene>
    <name evidence="10" type="ORF">EPUS_01589</name>
</gene>
<keyword evidence="11" id="KW-1185">Reference proteome</keyword>
<keyword evidence="6" id="KW-0498">Mitosis</keyword>
<comment type="subunit">
    <text evidence="3">Interacts with microtubules.</text>
</comment>
<feature type="compositionally biased region" description="Polar residues" evidence="8">
    <location>
        <begin position="278"/>
        <end position="290"/>
    </location>
</feature>
<dbReference type="GO" id="GO:0005815">
    <property type="term" value="C:microtubule organizing center"/>
    <property type="evidence" value="ECO:0007669"/>
    <property type="project" value="TreeGrafter"/>
</dbReference>
<evidence type="ECO:0000256" key="2">
    <source>
        <dbReference type="ARBA" id="ARBA00009549"/>
    </source>
</evidence>
<evidence type="ECO:0000256" key="4">
    <source>
        <dbReference type="ARBA" id="ARBA00022618"/>
    </source>
</evidence>
<dbReference type="OMA" id="GNAPHDF"/>
<feature type="region of interest" description="Disordered" evidence="8">
    <location>
        <begin position="595"/>
        <end position="764"/>
    </location>
</feature>
<dbReference type="GO" id="GO:0090307">
    <property type="term" value="P:mitotic spindle assembly"/>
    <property type="evidence" value="ECO:0007669"/>
    <property type="project" value="TreeGrafter"/>
</dbReference>
<feature type="compositionally biased region" description="Polar residues" evidence="8">
    <location>
        <begin position="629"/>
        <end position="641"/>
    </location>
</feature>
<keyword evidence="5" id="KW-0493">Microtubule</keyword>
<evidence type="ECO:0000256" key="8">
    <source>
        <dbReference type="SAM" id="MobiDB-lite"/>
    </source>
</evidence>
<feature type="region of interest" description="Disordered" evidence="8">
    <location>
        <begin position="521"/>
        <end position="554"/>
    </location>
</feature>
<feature type="compositionally biased region" description="Basic and acidic residues" evidence="8">
    <location>
        <begin position="292"/>
        <end position="337"/>
    </location>
</feature>
<dbReference type="PANTHER" id="PTHR21567:SF9">
    <property type="entry name" value="CLIP-ASSOCIATING PROTEIN"/>
    <property type="match status" value="1"/>
</dbReference>
<dbReference type="GO" id="GO:0005881">
    <property type="term" value="C:cytoplasmic microtubule"/>
    <property type="evidence" value="ECO:0007669"/>
    <property type="project" value="TreeGrafter"/>
</dbReference>
<evidence type="ECO:0000259" key="9">
    <source>
        <dbReference type="SMART" id="SM01349"/>
    </source>
</evidence>
<dbReference type="InterPro" id="IPR016024">
    <property type="entry name" value="ARM-type_fold"/>
</dbReference>
<evidence type="ECO:0000313" key="10">
    <source>
        <dbReference type="EMBL" id="ERF75759.1"/>
    </source>
</evidence>
<dbReference type="PANTHER" id="PTHR21567">
    <property type="entry name" value="CLASP"/>
    <property type="match status" value="1"/>
</dbReference>
<keyword evidence="4" id="KW-0132">Cell division</keyword>
<feature type="compositionally biased region" description="Basic and acidic residues" evidence="8">
    <location>
        <begin position="735"/>
        <end position="748"/>
    </location>
</feature>
<dbReference type="GO" id="GO:0060172">
    <property type="term" value="P:astral microtubule depolymerization"/>
    <property type="evidence" value="ECO:0007669"/>
    <property type="project" value="TreeGrafter"/>
</dbReference>
<feature type="compositionally biased region" description="Basic and acidic residues" evidence="8">
    <location>
        <begin position="406"/>
        <end position="424"/>
    </location>
</feature>
<feature type="region of interest" description="Disordered" evidence="8">
    <location>
        <begin position="278"/>
        <end position="454"/>
    </location>
</feature>
<evidence type="ECO:0000256" key="3">
    <source>
        <dbReference type="ARBA" id="ARBA00011375"/>
    </source>
</evidence>
<evidence type="ECO:0000256" key="5">
    <source>
        <dbReference type="ARBA" id="ARBA00022701"/>
    </source>
</evidence>
<dbReference type="GO" id="GO:1990023">
    <property type="term" value="C:mitotic spindle midzone"/>
    <property type="evidence" value="ECO:0007669"/>
    <property type="project" value="TreeGrafter"/>
</dbReference>
<dbReference type="InterPro" id="IPR034085">
    <property type="entry name" value="TOG"/>
</dbReference>
<dbReference type="RefSeq" id="XP_007786917.1">
    <property type="nucleotide sequence ID" value="XM_007788727.1"/>
</dbReference>
<feature type="compositionally biased region" description="Low complexity" evidence="8">
    <location>
        <begin position="367"/>
        <end position="376"/>
    </location>
</feature>
<dbReference type="GeneID" id="19236644"/>
<name>U1I1H0_ENDPU</name>
<dbReference type="Gene3D" id="1.25.10.10">
    <property type="entry name" value="Leucine-rich Repeat Variant"/>
    <property type="match status" value="1"/>
</dbReference>
<sequence length="1053" mass="118097">MMTMKRSVQNPVVKSMPKPHTEPPPFAMLKDAGDAFVEHPTHIDTKLKDDENATKPLSITSARDFEDMSQDMHRLFEGKETEQNWDKRRKAIIKISRITHGNGIHDYRPQYITFIKSQLDNILKVVDSLRTNVSTAGLHTLQHIADALGHGVDFMVDFVAETLITRCCNTSKVKRDPAIATFETIISNATCNKNILHYIVSASEHKDPNARTAVAGWLIAIFAKNGRHCDHASVLDLIEKCIKNGLNDPKPQVRTPMRTTYATLDFKTQKMLDSNITVEPTKSSLKQQPSIKDIKAAKKKEMDAQESARPESAHSNRPSIKDIKAAKIREMKAKEVPRPPSAQGNKTFVRDARGSKRREAEVEDAARPPSAQASQPLIKDTKTVRKREAVVEDTARPSSAQSARSSTRDIKTTRKQDANAEDVIRPPPPQSNNATRKRDVEAQDTARPVSSQLYPSTYERKFHILSSAPMRPHRGLIELKRIPPKQAAFVQQKADAETMNILQTDDITMKKEGDKQVQDLENAALQPSSSRREVSQSETGTTKVPPFELGQDEQQIPVKEAAPLVATDKNSVRAGMRNRSTSTNVPPVHTEVDKRARKHGDLHKSGPPVSKHGRTHSGGSIQIHEDNASAGQVGTGKISQVTKRRSEERMKAGKEIVKEAPADHAGVEKISQVTKKRSEERMKARKEVEHSDLPGNRPPPSKHGRTRSTGSIQIHEDKASTGQAGAGKISQVTKRRSEERMKAGKEVVKVPSRRRSIRSPSPPTALREIDQLNQILEPIKKEENMRQKYISTEIAVRNRSISPNTKDPGKARTQLSNGIEKIRARKMDDYGYRRLQGLIKANDDLFQDEEKYDELLLALLDTLETPNTERRQSLGRQYDNKFQILVTIRLMLVHSAKYCAPYHARALSALLTARRNFESRCHIVGGLEETAEDIVDACSSTEVIDPVLDVLELQEHDDAGYRAISMGLHILSGLVARIKGTEILDKIQEERLTHFALKCLRNESSETRRATVAFCVELRRLINPEEKYFQMVAGNDEALKSLLTYFIATNRRR</sequence>
<feature type="domain" description="TOG" evidence="9">
    <location>
        <begin position="58"/>
        <end position="314"/>
    </location>
</feature>
<dbReference type="EMBL" id="KE720798">
    <property type="protein sequence ID" value="ERF75759.1"/>
    <property type="molecule type" value="Genomic_DNA"/>
</dbReference>
<feature type="region of interest" description="Disordered" evidence="8">
    <location>
        <begin position="1"/>
        <end position="20"/>
    </location>
</feature>
<comment type="similarity">
    <text evidence="2">Belongs to the CLASP family.</text>
</comment>
<dbReference type="InterPro" id="IPR024395">
    <property type="entry name" value="CLASP_N_dom"/>
</dbReference>
<protein>
    <recommendedName>
        <fullName evidence="9">TOG domain-containing protein</fullName>
    </recommendedName>
</protein>
<dbReference type="GO" id="GO:0051301">
    <property type="term" value="P:cell division"/>
    <property type="evidence" value="ECO:0007669"/>
    <property type="project" value="UniProtKB-KW"/>
</dbReference>
<dbReference type="eggNOG" id="ENOG502QT5T">
    <property type="taxonomic scope" value="Eukaryota"/>
</dbReference>
<comment type="function">
    <text evidence="7">Microtubule binding protein that promotes the stabilization of dynamic microtubules. Required for mitotic spindle formation.</text>
</comment>
<organism evidence="10 11">
    <name type="scientific">Endocarpon pusillum (strain Z07020 / HMAS-L-300199)</name>
    <name type="common">Lichen-forming fungus</name>
    <dbReference type="NCBI Taxonomy" id="1263415"/>
    <lineage>
        <taxon>Eukaryota</taxon>
        <taxon>Fungi</taxon>
        <taxon>Dikarya</taxon>
        <taxon>Ascomycota</taxon>
        <taxon>Pezizomycotina</taxon>
        <taxon>Eurotiomycetes</taxon>
        <taxon>Chaetothyriomycetidae</taxon>
        <taxon>Verrucariales</taxon>
        <taxon>Verrucariaceae</taxon>
        <taxon>Endocarpon</taxon>
    </lineage>
</organism>
<evidence type="ECO:0000256" key="6">
    <source>
        <dbReference type="ARBA" id="ARBA00022776"/>
    </source>
</evidence>
<dbReference type="SUPFAM" id="SSF48371">
    <property type="entry name" value="ARM repeat"/>
    <property type="match status" value="1"/>
</dbReference>
<dbReference type="GO" id="GO:0005876">
    <property type="term" value="C:spindle microtubule"/>
    <property type="evidence" value="ECO:0007669"/>
    <property type="project" value="TreeGrafter"/>
</dbReference>
<dbReference type="OrthoDB" id="46159at2759"/>
<dbReference type="SMART" id="SM01349">
    <property type="entry name" value="TOG"/>
    <property type="match status" value="1"/>
</dbReference>
<feature type="compositionally biased region" description="Basic and acidic residues" evidence="8">
    <location>
        <begin position="676"/>
        <end position="692"/>
    </location>
</feature>
<feature type="compositionally biased region" description="Low complexity" evidence="8">
    <location>
        <begin position="396"/>
        <end position="405"/>
    </location>
</feature>
<evidence type="ECO:0000256" key="7">
    <source>
        <dbReference type="ARBA" id="ARBA00024889"/>
    </source>
</evidence>
<dbReference type="HOGENOM" id="CLU_004060_0_0_1"/>
<feature type="compositionally biased region" description="Basic and acidic residues" evidence="8">
    <location>
        <begin position="644"/>
        <end position="667"/>
    </location>
</feature>
<accession>U1I1H0</accession>
<evidence type="ECO:0000256" key="1">
    <source>
        <dbReference type="ARBA" id="ARBA00004186"/>
    </source>
</evidence>
<dbReference type="AlphaFoldDB" id="U1I1H0"/>
<feature type="compositionally biased region" description="Basic and acidic residues" evidence="8">
    <location>
        <begin position="348"/>
        <end position="366"/>
    </location>
</feature>
<feature type="compositionally biased region" description="Polar residues" evidence="8">
    <location>
        <begin position="1"/>
        <end position="12"/>
    </location>
</feature>
<evidence type="ECO:0000313" key="11">
    <source>
        <dbReference type="Proteomes" id="UP000019373"/>
    </source>
</evidence>
<dbReference type="Proteomes" id="UP000019373">
    <property type="component" value="Unassembled WGS sequence"/>
</dbReference>
<feature type="compositionally biased region" description="Basic and acidic residues" evidence="8">
    <location>
        <begin position="379"/>
        <end position="395"/>
    </location>
</feature>
<keyword evidence="6" id="KW-0131">Cell cycle</keyword>
<reference evidence="11" key="1">
    <citation type="journal article" date="2014" name="BMC Genomics">
        <title>Genome characteristics reveal the impact of lichenization on lichen-forming fungus Endocarpon pusillum Hedwig (Verrucariales, Ascomycota).</title>
        <authorList>
            <person name="Wang Y.-Y."/>
            <person name="Liu B."/>
            <person name="Zhang X.-Y."/>
            <person name="Zhou Q.-M."/>
            <person name="Zhang T."/>
            <person name="Li H."/>
            <person name="Yu Y.-F."/>
            <person name="Zhang X.-L."/>
            <person name="Hao X.-Y."/>
            <person name="Wang M."/>
            <person name="Wang L."/>
            <person name="Wei J.-C."/>
        </authorList>
    </citation>
    <scope>NUCLEOTIDE SEQUENCE [LARGE SCALE GENOMIC DNA]</scope>
    <source>
        <strain evidence="11">Z07020 / HMAS-L-300199</strain>
    </source>
</reference>